<dbReference type="InterPro" id="IPR042756">
    <property type="entry name" value="Sel-1L3"/>
</dbReference>
<dbReference type="SUPFAM" id="SSF81901">
    <property type="entry name" value="HCP-like"/>
    <property type="match status" value="3"/>
</dbReference>
<dbReference type="KEGG" id="snh:120054273"/>
<reference evidence="2" key="1">
    <citation type="submission" date="2025-08" db="UniProtKB">
        <authorList>
            <consortium name="RefSeq"/>
        </authorList>
    </citation>
    <scope>IDENTIFICATION</scope>
    <source>
        <tissue evidence="2">White muscle</tissue>
    </source>
</reference>
<evidence type="ECO:0000313" key="2">
    <source>
        <dbReference type="RefSeq" id="XP_038857622.1"/>
    </source>
</evidence>
<dbReference type="InterPro" id="IPR006597">
    <property type="entry name" value="Sel1-like"/>
</dbReference>
<proteinExistence type="predicted"/>
<dbReference type="GeneID" id="120054273"/>
<dbReference type="PANTHER" id="PTHR44444:SF1">
    <property type="entry name" value="PROTEIN SEL-1 HOMOLOG 3"/>
    <property type="match status" value="1"/>
</dbReference>
<sequence length="778" mass="87546">MAYRKDLFMRRTLDVHNVMVRAWLDHLEQGIGDKGHVNRTSTYNGSLVRTFKVLQAVLPSDRPARHYPGCPSWMADLMWQLTRDRIRQCPHESDTVDMLTFPMVSTGKSFGVIRKIHPFINRDLERDRVLTVEQPSITVSIWVFLVQWCDKKLCGIIHHVDQNSKYDTPLIQLTDTGDIIIQVRVVSGGDQAFRAHTALPLWTWIRLDCFIQGSKVTLFQSDIHYNDTGGYFVIGGGRFMPGFHGYFGPIKYYRLGTEKVINFLSPAKTLEGLEKTHRECDVIREVTAAFLQAVTHNQEVFMTGTKNRRTPLHLGSRLFEHVVNRLSNRGSNQMDSTTTSSSLIALLQMSSCYGYHHASLLLSTIHLAGLGAPVDQQQGHVYSLIGALGDNRLALMHLGYKHTQGIDGFPKDFDMAYSYYSNVGAQTSIDQGRVLGNQQYITEHILISNENHLNSLTHETGDTFQYIKLQADRGDVESQKLLAKLLFWGQNGVSKDVGSAVKWYAKSAMELEDPAAMYEYSILLFKGQGVKRNMTLGLQILEKAAAKGSVQALNGLGWYYSTILRDYKTAYKYFEQAAHNGSHDGMFNLGVYHLNGKNPHNPEKNETAAFHLFLNSSLYGHVDGAVEAAWYLSTGNMEGVSRDTERAVIILKQICEQNGYLGYIVREALQAYLQGSWGEALVRYALAAETGLGVAQNNVAYLCEELKQSYDCQWRYYNHSTMNYAPHDSGLLKMGDYYYSSSRLGAVDQAISLYSRAALAGSSQVSYHVLSLSFTCYN</sequence>
<dbReference type="InterPro" id="IPR011990">
    <property type="entry name" value="TPR-like_helical_dom_sf"/>
</dbReference>
<name>A0A8U1ER79_SALNM</name>
<gene>
    <name evidence="2" type="primary">LOC120054273</name>
</gene>
<dbReference type="Pfam" id="PF08238">
    <property type="entry name" value="Sel1"/>
    <property type="match status" value="8"/>
</dbReference>
<dbReference type="RefSeq" id="XP_038857622.1">
    <property type="nucleotide sequence ID" value="XM_039001694.1"/>
</dbReference>
<keyword evidence="1" id="KW-1185">Reference proteome</keyword>
<accession>A0A8U1ER79</accession>
<protein>
    <submittedName>
        <fullName evidence="2">Protein sel-1 homolog 3-like</fullName>
    </submittedName>
</protein>
<dbReference type="Proteomes" id="UP000808372">
    <property type="component" value="Chromosome 10"/>
</dbReference>
<evidence type="ECO:0000313" key="1">
    <source>
        <dbReference type="Proteomes" id="UP000808372"/>
    </source>
</evidence>
<dbReference type="SMART" id="SM00671">
    <property type="entry name" value="SEL1"/>
    <property type="match status" value="7"/>
</dbReference>
<dbReference type="Gene3D" id="1.25.40.10">
    <property type="entry name" value="Tetratricopeptide repeat domain"/>
    <property type="match status" value="3"/>
</dbReference>
<dbReference type="PANTHER" id="PTHR44444">
    <property type="entry name" value="PROTEIN SEL-1 HOMOLOG 3"/>
    <property type="match status" value="1"/>
</dbReference>
<dbReference type="AlphaFoldDB" id="A0A8U1ER79"/>
<organism evidence="1 2">
    <name type="scientific">Salvelinus namaycush</name>
    <name type="common">Lake trout</name>
    <name type="synonym">Salmo namaycush</name>
    <dbReference type="NCBI Taxonomy" id="8040"/>
    <lineage>
        <taxon>Eukaryota</taxon>
        <taxon>Metazoa</taxon>
        <taxon>Chordata</taxon>
        <taxon>Craniata</taxon>
        <taxon>Vertebrata</taxon>
        <taxon>Euteleostomi</taxon>
        <taxon>Actinopterygii</taxon>
        <taxon>Neopterygii</taxon>
        <taxon>Teleostei</taxon>
        <taxon>Protacanthopterygii</taxon>
        <taxon>Salmoniformes</taxon>
        <taxon>Salmonidae</taxon>
        <taxon>Salmoninae</taxon>
        <taxon>Salvelinus</taxon>
    </lineage>
</organism>